<protein>
    <submittedName>
        <fullName evidence="1">Uncharacterized protein</fullName>
    </submittedName>
</protein>
<name>A0A7S2D8V4_9STRA</name>
<evidence type="ECO:0000313" key="1">
    <source>
        <dbReference type="EMBL" id="CAD9447478.1"/>
    </source>
</evidence>
<sequence length="360" mass="39885">MRHIQSDGSSLKPKQLQRHAAIHRNSLSVMSGGNETTMTEIVARALRTNPEIWKRVLGCAGVPLSHKMTPTRAAAMIEDCNINPTVYMKVRLWLEAEFPELRSTFPSKQKIKELTKKIADAIAMDTGTIMLHSKKDHDKMVKVSFAGVVSYAQALLVTAHQSFNAGKKQLAGAPKGEVWGQDSCDAGQATNKYHHKWILGNEKTRMQSIREITTLCLYSSPGTADDFPNHKIAFWDRYAADRNRLAYGAVLLRVELNGNHIAPFFLTDYTPAPMAPLILTSSIKPAMLNKLRNDGQTWYAPAGGLIVLLTSEDEDGFVGIASVELPDLGCEFLNESLLGYLWDARSADQRRIYILQAGSS</sequence>
<organism evidence="1">
    <name type="scientific">Octactis speculum</name>
    <dbReference type="NCBI Taxonomy" id="3111310"/>
    <lineage>
        <taxon>Eukaryota</taxon>
        <taxon>Sar</taxon>
        <taxon>Stramenopiles</taxon>
        <taxon>Ochrophyta</taxon>
        <taxon>Dictyochophyceae</taxon>
        <taxon>Dictyochales</taxon>
        <taxon>Dictyochaceae</taxon>
        <taxon>Octactis</taxon>
    </lineage>
</organism>
<dbReference type="AlphaFoldDB" id="A0A7S2D8V4"/>
<accession>A0A7S2D8V4</accession>
<reference evidence="1" key="1">
    <citation type="submission" date="2021-01" db="EMBL/GenBank/DDBJ databases">
        <authorList>
            <person name="Corre E."/>
            <person name="Pelletier E."/>
            <person name="Niang G."/>
            <person name="Scheremetjew M."/>
            <person name="Finn R."/>
            <person name="Kale V."/>
            <person name="Holt S."/>
            <person name="Cochrane G."/>
            <person name="Meng A."/>
            <person name="Brown T."/>
            <person name="Cohen L."/>
        </authorList>
    </citation>
    <scope>NUCLEOTIDE SEQUENCE</scope>
    <source>
        <strain evidence="1">CCMP1381</strain>
    </source>
</reference>
<dbReference type="EMBL" id="HBGS01038993">
    <property type="protein sequence ID" value="CAD9447478.1"/>
    <property type="molecule type" value="Transcribed_RNA"/>
</dbReference>
<gene>
    <name evidence="1" type="ORF">DSPE1174_LOCUS20132</name>
</gene>
<proteinExistence type="predicted"/>